<dbReference type="PROSITE" id="PS50090">
    <property type="entry name" value="MYB_LIKE"/>
    <property type="match status" value="1"/>
</dbReference>
<protein>
    <submittedName>
        <fullName evidence="2">SANT/Myb domain</fullName>
    </submittedName>
    <submittedName>
        <fullName evidence="3">SANT/Myb_domain</fullName>
    </submittedName>
</protein>
<dbReference type="InterPro" id="IPR009057">
    <property type="entry name" value="Homeodomain-like_sf"/>
</dbReference>
<reference evidence="3 4" key="2">
    <citation type="submission" date="2024-07" db="EMBL/GenBank/DDBJ databases">
        <authorList>
            <person name="Akdeniz Z."/>
        </authorList>
    </citation>
    <scope>NUCLEOTIDE SEQUENCE [LARGE SCALE GENOMIC DNA]</scope>
</reference>
<sequence length="182" mass="21934">MQNAKPYNHWSLAETRCLMNSIKNYKNRKINWVQIQQKLPNRTVLQCKSFFHNYTKKYELLFLLSRYDIVKVAHKLLDFCTYNETINNITDPRQRQYMNDLEVDFLLNIYQLQLDCTSFAFNYQLLWLLQEMILAYNKLMSDCPYQLSTLLLKQDQIDSLKSFMKSINSEQLLKKLQSLFTK</sequence>
<reference evidence="2" key="1">
    <citation type="submission" date="2023-06" db="EMBL/GenBank/DDBJ databases">
        <authorList>
            <person name="Kurt Z."/>
        </authorList>
    </citation>
    <scope>NUCLEOTIDE SEQUENCE</scope>
</reference>
<proteinExistence type="predicted"/>
<name>A0AA86V1K4_9EUKA</name>
<dbReference type="SUPFAM" id="SSF46689">
    <property type="entry name" value="Homeodomain-like"/>
    <property type="match status" value="1"/>
</dbReference>
<dbReference type="Proteomes" id="UP001642409">
    <property type="component" value="Unassembled WGS sequence"/>
</dbReference>
<dbReference type="SMART" id="SM00717">
    <property type="entry name" value="SANT"/>
    <property type="match status" value="1"/>
</dbReference>
<evidence type="ECO:0000313" key="3">
    <source>
        <dbReference type="EMBL" id="CAL6067185.1"/>
    </source>
</evidence>
<evidence type="ECO:0000313" key="4">
    <source>
        <dbReference type="Proteomes" id="UP001642409"/>
    </source>
</evidence>
<dbReference type="EMBL" id="CAXDID020000266">
    <property type="protein sequence ID" value="CAL6067185.1"/>
    <property type="molecule type" value="Genomic_DNA"/>
</dbReference>
<dbReference type="Gene3D" id="1.10.10.60">
    <property type="entry name" value="Homeodomain-like"/>
    <property type="match status" value="1"/>
</dbReference>
<feature type="domain" description="Myb-like" evidence="1">
    <location>
        <begin position="10"/>
        <end position="55"/>
    </location>
</feature>
<evidence type="ECO:0000313" key="2">
    <source>
        <dbReference type="EMBL" id="CAI9977004.1"/>
    </source>
</evidence>
<dbReference type="InterPro" id="IPR001005">
    <property type="entry name" value="SANT/Myb"/>
</dbReference>
<dbReference type="Pfam" id="PF00249">
    <property type="entry name" value="Myb_DNA-binding"/>
    <property type="match status" value="1"/>
</dbReference>
<comment type="caution">
    <text evidence="2">The sequence shown here is derived from an EMBL/GenBank/DDBJ whole genome shotgun (WGS) entry which is preliminary data.</text>
</comment>
<gene>
    <name evidence="3" type="ORF">HINF_LOCUS52903</name>
    <name evidence="2" type="ORF">HINF_LOCUS64649</name>
</gene>
<dbReference type="CDD" id="cd00167">
    <property type="entry name" value="SANT"/>
    <property type="match status" value="1"/>
</dbReference>
<dbReference type="AlphaFoldDB" id="A0AA86V1K4"/>
<accession>A0AA86V1K4</accession>
<dbReference type="EMBL" id="CATOUU010001176">
    <property type="protein sequence ID" value="CAI9977004.1"/>
    <property type="molecule type" value="Genomic_DNA"/>
</dbReference>
<keyword evidence="4" id="KW-1185">Reference proteome</keyword>
<organism evidence="2">
    <name type="scientific">Hexamita inflata</name>
    <dbReference type="NCBI Taxonomy" id="28002"/>
    <lineage>
        <taxon>Eukaryota</taxon>
        <taxon>Metamonada</taxon>
        <taxon>Diplomonadida</taxon>
        <taxon>Hexamitidae</taxon>
        <taxon>Hexamitinae</taxon>
        <taxon>Hexamita</taxon>
    </lineage>
</organism>
<evidence type="ECO:0000259" key="1">
    <source>
        <dbReference type="PROSITE" id="PS50090"/>
    </source>
</evidence>